<dbReference type="AlphaFoldDB" id="A0AAW1GX87"/>
<accession>A0AAW1GX87</accession>
<feature type="region of interest" description="Disordered" evidence="1">
    <location>
        <begin position="35"/>
        <end position="128"/>
    </location>
</feature>
<sequence length="128" mass="14496">MRFQNRKSFKDAVTKYAISQGRHLTFKISDTLVPDKDKVEEQQPKRARGRPKIYEEPVEGTTHQARYTEHHSITIEPTRTGRYGRTVRSGRDSRGGRDRGGTTHMSLVHPTSTTPTGTVMSSLNSQLN</sequence>
<reference evidence="2" key="1">
    <citation type="submission" date="2024-03" db="EMBL/GenBank/DDBJ databases">
        <title>WGS assembly of Saponaria officinalis var. Norfolk2.</title>
        <authorList>
            <person name="Jenkins J."/>
            <person name="Shu S."/>
            <person name="Grimwood J."/>
            <person name="Barry K."/>
            <person name="Goodstein D."/>
            <person name="Schmutz J."/>
            <person name="Leebens-Mack J."/>
            <person name="Osbourn A."/>
        </authorList>
    </citation>
    <scope>NUCLEOTIDE SEQUENCE [LARGE SCALE GENOMIC DNA]</scope>
    <source>
        <strain evidence="2">JIC</strain>
    </source>
</reference>
<keyword evidence="3" id="KW-1185">Reference proteome</keyword>
<dbReference type="EMBL" id="JBDFQZ010000013">
    <property type="protein sequence ID" value="KAK9669448.1"/>
    <property type="molecule type" value="Genomic_DNA"/>
</dbReference>
<evidence type="ECO:0000313" key="3">
    <source>
        <dbReference type="Proteomes" id="UP001443914"/>
    </source>
</evidence>
<gene>
    <name evidence="2" type="ORF">RND81_13G130900</name>
</gene>
<organism evidence="2 3">
    <name type="scientific">Saponaria officinalis</name>
    <name type="common">Common soapwort</name>
    <name type="synonym">Lychnis saponaria</name>
    <dbReference type="NCBI Taxonomy" id="3572"/>
    <lineage>
        <taxon>Eukaryota</taxon>
        <taxon>Viridiplantae</taxon>
        <taxon>Streptophyta</taxon>
        <taxon>Embryophyta</taxon>
        <taxon>Tracheophyta</taxon>
        <taxon>Spermatophyta</taxon>
        <taxon>Magnoliopsida</taxon>
        <taxon>eudicotyledons</taxon>
        <taxon>Gunneridae</taxon>
        <taxon>Pentapetalae</taxon>
        <taxon>Caryophyllales</taxon>
        <taxon>Caryophyllaceae</taxon>
        <taxon>Caryophylleae</taxon>
        <taxon>Saponaria</taxon>
    </lineage>
</organism>
<feature type="compositionally biased region" description="Basic and acidic residues" evidence="1">
    <location>
        <begin position="89"/>
        <end position="101"/>
    </location>
</feature>
<proteinExistence type="predicted"/>
<evidence type="ECO:0000313" key="2">
    <source>
        <dbReference type="EMBL" id="KAK9669448.1"/>
    </source>
</evidence>
<protein>
    <submittedName>
        <fullName evidence="2">Uncharacterized protein</fullName>
    </submittedName>
</protein>
<evidence type="ECO:0000256" key="1">
    <source>
        <dbReference type="SAM" id="MobiDB-lite"/>
    </source>
</evidence>
<dbReference type="Proteomes" id="UP001443914">
    <property type="component" value="Unassembled WGS sequence"/>
</dbReference>
<feature type="compositionally biased region" description="Polar residues" evidence="1">
    <location>
        <begin position="109"/>
        <end position="128"/>
    </location>
</feature>
<comment type="caution">
    <text evidence="2">The sequence shown here is derived from an EMBL/GenBank/DDBJ whole genome shotgun (WGS) entry which is preliminary data.</text>
</comment>
<feature type="compositionally biased region" description="Basic and acidic residues" evidence="1">
    <location>
        <begin position="35"/>
        <end position="44"/>
    </location>
</feature>
<name>A0AAW1GX87_SAPOF</name>